<gene>
    <name evidence="1" type="ORF">N8T08_005180</name>
</gene>
<proteinExistence type="predicted"/>
<comment type="caution">
    <text evidence="1">The sequence shown here is derived from an EMBL/GenBank/DDBJ whole genome shotgun (WGS) entry which is preliminary data.</text>
</comment>
<evidence type="ECO:0000313" key="1">
    <source>
        <dbReference type="EMBL" id="KAK1149629.1"/>
    </source>
</evidence>
<protein>
    <submittedName>
        <fullName evidence="1">Uncharacterized protein</fullName>
    </submittedName>
</protein>
<sequence length="376" mass="41444">MKLYIRSQHHPTLPVGRLIAGQSMCVCARVSAISAPIDQSSAHRTAADELSSSRSVAILIVAIVFTLTSYILCARRLNHTKLLAEDYVILVAQTLLYGMDAAVMLEVFLGSAGHHGSRIPPSHVTNFLKILVAMQAFYGSTLGLIKTSICLFYSRIFFMRTFRIAAWVTVGFILSWVAMVILTAFLLCAPLVFNWGQTIPGGRCANQKATFLAVGVLDLITDVCIFVLPLPMTYKLKVSKGNRMALFGIFGLGIMTMIISILRIQSLMETDYMDITYSAFYLLLWSFLVPTLGNTVACGPLLSPLVRRFRYFRQVSKVQATGNQRRDHSTWTYERDGPGDQSQSGSDYGADATGDAGGYMEFGFRARENQSLGHAA</sequence>
<keyword evidence="2" id="KW-1185">Reference proteome</keyword>
<name>A0ACC3BG91_9EURO</name>
<evidence type="ECO:0000313" key="2">
    <source>
        <dbReference type="Proteomes" id="UP001177260"/>
    </source>
</evidence>
<dbReference type="EMBL" id="JAOPJF010000003">
    <property type="protein sequence ID" value="KAK1149629.1"/>
    <property type="molecule type" value="Genomic_DNA"/>
</dbReference>
<dbReference type="Proteomes" id="UP001177260">
    <property type="component" value="Unassembled WGS sequence"/>
</dbReference>
<reference evidence="1 2" key="1">
    <citation type="journal article" date="2023" name="ACS Omega">
        <title>Identification of the Neoaspergillic Acid Biosynthesis Gene Cluster by Establishing an In Vitro CRISPR-Ribonucleoprotein Genetic System in Aspergillus melleus.</title>
        <authorList>
            <person name="Yuan B."/>
            <person name="Grau M.F."/>
            <person name="Murata R.M."/>
            <person name="Torok T."/>
            <person name="Venkateswaran K."/>
            <person name="Stajich J.E."/>
            <person name="Wang C.C.C."/>
        </authorList>
    </citation>
    <scope>NUCLEOTIDE SEQUENCE [LARGE SCALE GENOMIC DNA]</scope>
    <source>
        <strain evidence="1 2">IMV 1140</strain>
    </source>
</reference>
<organism evidence="1 2">
    <name type="scientific">Aspergillus melleus</name>
    <dbReference type="NCBI Taxonomy" id="138277"/>
    <lineage>
        <taxon>Eukaryota</taxon>
        <taxon>Fungi</taxon>
        <taxon>Dikarya</taxon>
        <taxon>Ascomycota</taxon>
        <taxon>Pezizomycotina</taxon>
        <taxon>Eurotiomycetes</taxon>
        <taxon>Eurotiomycetidae</taxon>
        <taxon>Eurotiales</taxon>
        <taxon>Aspergillaceae</taxon>
        <taxon>Aspergillus</taxon>
        <taxon>Aspergillus subgen. Circumdati</taxon>
    </lineage>
</organism>
<accession>A0ACC3BG91</accession>